<dbReference type="EMBL" id="LT981265">
    <property type="protein sequence ID" value="SPC34160.1"/>
    <property type="molecule type" value="Genomic_DNA"/>
</dbReference>
<keyword evidence="4 6" id="KW-1133">Transmembrane helix</keyword>
<gene>
    <name evidence="7" type="ORF">NCAV_0983</name>
</gene>
<dbReference type="KEGG" id="ncv:NCAV_0983"/>
<comment type="subcellular location">
    <subcellularLocation>
        <location evidence="1">Membrane</location>
    </subcellularLocation>
</comment>
<evidence type="ECO:0008006" key="9">
    <source>
        <dbReference type="Google" id="ProtNLM"/>
    </source>
</evidence>
<proteinExistence type="inferred from homology"/>
<evidence type="ECO:0000256" key="6">
    <source>
        <dbReference type="SAM" id="Phobius"/>
    </source>
</evidence>
<dbReference type="InterPro" id="IPR007014">
    <property type="entry name" value="FUN14"/>
</dbReference>
<evidence type="ECO:0000313" key="8">
    <source>
        <dbReference type="Proteomes" id="UP000236248"/>
    </source>
</evidence>
<dbReference type="Pfam" id="PF04930">
    <property type="entry name" value="FUN14"/>
    <property type="match status" value="1"/>
</dbReference>
<dbReference type="RefSeq" id="WP_103287118.1">
    <property type="nucleotide sequence ID" value="NZ_LT981265.1"/>
</dbReference>
<comment type="similarity">
    <text evidence="2">Belongs to the FUN14 family.</text>
</comment>
<protein>
    <recommendedName>
        <fullName evidence="9">FUN14 family protein</fullName>
    </recommendedName>
</protein>
<keyword evidence="8" id="KW-1185">Reference proteome</keyword>
<evidence type="ECO:0000256" key="2">
    <source>
        <dbReference type="ARBA" id="ARBA00009160"/>
    </source>
</evidence>
<dbReference type="GeneID" id="41595026"/>
<dbReference type="AlphaFoldDB" id="A0A2K5AR80"/>
<evidence type="ECO:0000313" key="7">
    <source>
        <dbReference type="EMBL" id="SPC34160.1"/>
    </source>
</evidence>
<evidence type="ECO:0000256" key="1">
    <source>
        <dbReference type="ARBA" id="ARBA00004370"/>
    </source>
</evidence>
<organism evidence="7 8">
    <name type="scientific">Candidatus Nitrosocaldus cavascurensis</name>
    <dbReference type="NCBI Taxonomy" id="2058097"/>
    <lineage>
        <taxon>Archaea</taxon>
        <taxon>Nitrososphaerota</taxon>
        <taxon>Nitrososphaeria</taxon>
        <taxon>Candidatus Nitrosocaldales</taxon>
        <taxon>Candidatus Nitrosocaldaceae</taxon>
        <taxon>Candidatus Nitrosocaldus</taxon>
    </lineage>
</organism>
<feature type="transmembrane region" description="Helical" evidence="6">
    <location>
        <begin position="6"/>
        <end position="28"/>
    </location>
</feature>
<dbReference type="PANTHER" id="PTHR21346:SF10">
    <property type="entry name" value="TRANSMEMBRANE PROTEIN"/>
    <property type="match status" value="1"/>
</dbReference>
<evidence type="ECO:0000256" key="5">
    <source>
        <dbReference type="ARBA" id="ARBA00023136"/>
    </source>
</evidence>
<evidence type="ECO:0000256" key="3">
    <source>
        <dbReference type="ARBA" id="ARBA00022692"/>
    </source>
</evidence>
<keyword evidence="5 6" id="KW-0472">Membrane</keyword>
<feature type="transmembrane region" description="Helical" evidence="6">
    <location>
        <begin position="35"/>
        <end position="57"/>
    </location>
</feature>
<keyword evidence="3 6" id="KW-0812">Transmembrane</keyword>
<feature type="transmembrane region" description="Helical" evidence="6">
    <location>
        <begin position="77"/>
        <end position="102"/>
    </location>
</feature>
<reference evidence="8" key="1">
    <citation type="submission" date="2018-01" db="EMBL/GenBank/DDBJ databases">
        <authorList>
            <person name="Kerou L M."/>
        </authorList>
    </citation>
    <scope>NUCLEOTIDE SEQUENCE [LARGE SCALE GENOMIC DNA]</scope>
    <source>
        <strain evidence="8">SCU2</strain>
    </source>
</reference>
<name>A0A2K5AR80_9ARCH</name>
<accession>A0A2K5AR80</accession>
<dbReference type="PANTHER" id="PTHR21346">
    <property type="entry name" value="FUN14 DOMAIN CONTAINING"/>
    <property type="match status" value="1"/>
</dbReference>
<dbReference type="GO" id="GO:0016020">
    <property type="term" value="C:membrane"/>
    <property type="evidence" value="ECO:0007669"/>
    <property type="project" value="UniProtKB-SubCell"/>
</dbReference>
<evidence type="ECO:0000256" key="4">
    <source>
        <dbReference type="ARBA" id="ARBA00022989"/>
    </source>
</evidence>
<dbReference type="Proteomes" id="UP000236248">
    <property type="component" value="Chromosome NCAV"/>
</dbReference>
<sequence>MDPLGIGGLLTSQIAIGGIIGFFIGFAIKKITKVALFILGVFFIALLYLEYNGYIVINYAKFEEAFGKIGSSIAGQLAVPATPILTNIPLLGGFGVGFIIGLKKG</sequence>